<dbReference type="UniPathway" id="UPA00051">
    <property type="reaction ID" value="UER00074"/>
</dbReference>
<keyword evidence="2" id="KW-0963">Cytoplasm</keyword>
<dbReference type="GO" id="GO:0009086">
    <property type="term" value="P:methionine biosynthetic process"/>
    <property type="evidence" value="ECO:0007669"/>
    <property type="project" value="UniProtKB-UniRule"/>
</dbReference>
<comment type="subcellular location">
    <subcellularLocation>
        <location evidence="2">Cytoplasm</location>
    </subcellularLocation>
</comment>
<keyword evidence="1 2" id="KW-0808">Transferase</keyword>
<dbReference type="Gene3D" id="3.40.50.1820">
    <property type="entry name" value="alpha/beta hydrolase"/>
    <property type="match status" value="1"/>
</dbReference>
<evidence type="ECO:0000313" key="5">
    <source>
        <dbReference type="EMBL" id="SPP25755.1"/>
    </source>
</evidence>
<dbReference type="RefSeq" id="WP_069134913.1">
    <property type="nucleotide sequence ID" value="NZ_CBCPKC010000003.1"/>
</dbReference>
<dbReference type="EMBL" id="OUNC01000001">
    <property type="protein sequence ID" value="SPP25755.1"/>
    <property type="molecule type" value="Genomic_DNA"/>
</dbReference>
<comment type="function">
    <text evidence="2">Transfers an acetyl group from acetyl-CoA to L-homoserine, forming acetyl-L-homoserine.</text>
</comment>
<keyword evidence="2" id="KW-0028">Amino-acid biosynthesis</keyword>
<reference evidence="6" key="1">
    <citation type="submission" date="2018-04" db="EMBL/GenBank/DDBJ databases">
        <authorList>
            <person name="Illikoud N."/>
        </authorList>
    </citation>
    <scope>NUCLEOTIDE SEQUENCE [LARGE SCALE GENOMIC DNA]</scope>
</reference>
<comment type="pathway">
    <text evidence="2">Amino-acid biosynthesis; L-methionine biosynthesis via de novo pathway; O-acetyl-L-homoserine from L-homoserine: step 1/1.</text>
</comment>
<dbReference type="Proteomes" id="UP000270190">
    <property type="component" value="Unassembled WGS sequence"/>
</dbReference>
<feature type="binding site" evidence="2">
    <location>
        <position position="340"/>
    </location>
    <ligand>
        <name>substrate</name>
    </ligand>
</feature>
<evidence type="ECO:0000256" key="3">
    <source>
        <dbReference type="PIRSR" id="PIRSR000443-1"/>
    </source>
</evidence>
<dbReference type="NCBIfam" id="NF001209">
    <property type="entry name" value="PRK00175.1"/>
    <property type="match status" value="1"/>
</dbReference>
<comment type="similarity">
    <text evidence="2">Belongs to the AB hydrolase superfamily. MetX family.</text>
</comment>
<keyword evidence="2" id="KW-0486">Methionine biosynthesis</keyword>
<dbReference type="InterPro" id="IPR029058">
    <property type="entry name" value="AB_hydrolase_fold"/>
</dbReference>
<dbReference type="HAMAP" id="MF_00296">
    <property type="entry name" value="MetX_acyltransf"/>
    <property type="match status" value="1"/>
</dbReference>
<dbReference type="SUPFAM" id="SSF53474">
    <property type="entry name" value="alpha/beta-Hydrolases"/>
    <property type="match status" value="1"/>
</dbReference>
<dbReference type="PIRSF" id="PIRSF000443">
    <property type="entry name" value="Homoser_Ac_trans"/>
    <property type="match status" value="1"/>
</dbReference>
<comment type="caution">
    <text evidence="2">Lacks conserved residue(s) required for the propagation of feature annotation.</text>
</comment>
<dbReference type="GO" id="GO:0009092">
    <property type="term" value="P:homoserine metabolic process"/>
    <property type="evidence" value="ECO:0007669"/>
    <property type="project" value="TreeGrafter"/>
</dbReference>
<comment type="catalytic activity">
    <reaction evidence="2">
        <text>L-homoserine + acetyl-CoA = O-acetyl-L-homoserine + CoA</text>
        <dbReference type="Rhea" id="RHEA:13701"/>
        <dbReference type="ChEBI" id="CHEBI:57287"/>
        <dbReference type="ChEBI" id="CHEBI:57288"/>
        <dbReference type="ChEBI" id="CHEBI:57476"/>
        <dbReference type="ChEBI" id="CHEBI:57716"/>
        <dbReference type="EC" id="2.3.1.31"/>
    </reaction>
</comment>
<evidence type="ECO:0000259" key="4">
    <source>
        <dbReference type="Pfam" id="PF00561"/>
    </source>
</evidence>
<evidence type="ECO:0000256" key="1">
    <source>
        <dbReference type="ARBA" id="ARBA00022679"/>
    </source>
</evidence>
<dbReference type="EC" id="2.3.1.31" evidence="2"/>
<proteinExistence type="inferred from homology"/>
<sequence length="367" mass="41336">MHRKEMVLFTDKPLNLASHVQLKNITVAYETYGSLNKNSSNAILITHALTGDAHVAKHSDDDQEGWWDDFVGAGKMLDTDTYFLICINVLGGCYGSTGPQSFNPKTNQPYLLDFPTIHASDMVRVQKELLSQLGIDHLFCVVGGSMGGIQATQWAIDYPDFISGVINLASPLASSPENVGFNHVMRQLILSDPQFKKGRYTEQPPMLAHARMLAMLTYRTDRMLDTQFSMAPLNENTTTTESWHQLFDVESYLNYQGEKFIQRFDALSFLYLTRMIDLFDAVSPNQKSTSIATVRTPYLYIAFKEDQLFKIEQCRFARTILEANNVPVTYHELSSIYGHDAFLIESAKISPLVSQFLAKIKKTSPAS</sequence>
<dbReference type="GO" id="GO:0004414">
    <property type="term" value="F:homoserine O-acetyltransferase activity"/>
    <property type="evidence" value="ECO:0007669"/>
    <property type="project" value="UniProtKB-UniRule"/>
</dbReference>
<dbReference type="NCBIfam" id="TIGR01392">
    <property type="entry name" value="homoserO_Ac_trn"/>
    <property type="match status" value="1"/>
</dbReference>
<dbReference type="Gene3D" id="1.10.1740.110">
    <property type="match status" value="1"/>
</dbReference>
<dbReference type="PANTHER" id="PTHR32268:SF11">
    <property type="entry name" value="HOMOSERINE O-ACETYLTRANSFERASE"/>
    <property type="match status" value="1"/>
</dbReference>
<dbReference type="PANTHER" id="PTHR32268">
    <property type="entry name" value="HOMOSERINE O-ACETYLTRANSFERASE"/>
    <property type="match status" value="1"/>
</dbReference>
<dbReference type="GO" id="GO:0005737">
    <property type="term" value="C:cytoplasm"/>
    <property type="evidence" value="ECO:0007669"/>
    <property type="project" value="UniProtKB-SubCell"/>
</dbReference>
<name>A0A2X0QEB0_BROTH</name>
<evidence type="ECO:0000256" key="2">
    <source>
        <dbReference type="HAMAP-Rule" id="MF_00296"/>
    </source>
</evidence>
<accession>A0A2X0QEB0</accession>
<feature type="active site" description="Nucleophile" evidence="2 3">
    <location>
        <position position="145"/>
    </location>
</feature>
<dbReference type="InterPro" id="IPR008220">
    <property type="entry name" value="HAT_MetX-like"/>
</dbReference>
<comment type="subunit">
    <text evidence="2">Homodimer.</text>
</comment>
<evidence type="ECO:0000313" key="6">
    <source>
        <dbReference type="Proteomes" id="UP000270190"/>
    </source>
</evidence>
<feature type="active site" evidence="2 3">
    <location>
        <position position="339"/>
    </location>
</feature>
<gene>
    <name evidence="5" type="primary">metX</name>
    <name evidence="2" type="synonym">metXA</name>
    <name evidence="5" type="ORF">BTBSAS_10121</name>
</gene>
<feature type="domain" description="AB hydrolase-1" evidence="4">
    <location>
        <begin position="42"/>
        <end position="320"/>
    </location>
</feature>
<feature type="binding site" evidence="2">
    <location>
        <position position="211"/>
    </location>
    <ligand>
        <name>substrate</name>
    </ligand>
</feature>
<dbReference type="Pfam" id="PF00561">
    <property type="entry name" value="Abhydrolase_1"/>
    <property type="match status" value="1"/>
</dbReference>
<organism evidence="5 6">
    <name type="scientific">Brochothrix thermosphacta</name>
    <name type="common">Microbacterium thermosphactum</name>
    <dbReference type="NCBI Taxonomy" id="2756"/>
    <lineage>
        <taxon>Bacteria</taxon>
        <taxon>Bacillati</taxon>
        <taxon>Bacillota</taxon>
        <taxon>Bacilli</taxon>
        <taxon>Bacillales</taxon>
        <taxon>Listeriaceae</taxon>
        <taxon>Brochothrix</taxon>
    </lineage>
</organism>
<keyword evidence="2 5" id="KW-0012">Acyltransferase</keyword>
<feature type="active site" evidence="2 3">
    <location>
        <position position="306"/>
    </location>
</feature>
<dbReference type="AlphaFoldDB" id="A0A2X0QEB0"/>
<dbReference type="InterPro" id="IPR000073">
    <property type="entry name" value="AB_hydrolase_1"/>
</dbReference>
<protein>
    <recommendedName>
        <fullName evidence="2">Homoserine O-acetyltransferase</fullName>
        <shortName evidence="2">HAT</shortName>
        <ecNumber evidence="2">2.3.1.31</ecNumber>
    </recommendedName>
    <alternativeName>
        <fullName evidence="2">Homoserine transacetylase</fullName>
        <shortName evidence="2">HTA</shortName>
    </alternativeName>
</protein>